<sequence length="338" mass="36880">MRSIAECNFDTCPVAASPYGYPPSTAADAIFFIIHIGSLLACFLYSFYLADSNKRWLEFSIPVSIACLFEAIGYAVRLGSASDPWNVALYAASTSFILIAPAFVSAGIYIAIPETVAILGVEHSLINIAHYPLLIWVDVVGFVLQLVGIIISFSDLSPDTGLGPHIELGNPIVAAGIALQSFSLICFLILFGVVLFRAAVAHHQFGYTTFHPIHGFLPMAHRFKFFIAMVLVSVMCLLGRNLYQMVILGTGLDSYTAKNQALFAGLDSLLVAEAVVGLVVAHPVRFLRDGVEKRRRSRSTTPMMVEEQRVTQYGIYDRPNGHDHTPWGSAANSTTNFI</sequence>
<evidence type="ECO:0000313" key="2">
    <source>
        <dbReference type="Proteomes" id="UP001497680"/>
    </source>
</evidence>
<evidence type="ECO:0000313" key="1">
    <source>
        <dbReference type="EMBL" id="KAI6093598.1"/>
    </source>
</evidence>
<accession>A0ACC0DLM8</accession>
<proteinExistence type="predicted"/>
<protein>
    <submittedName>
        <fullName evidence="1">RTA1 like protein-domain-containing protein</fullName>
    </submittedName>
</protein>
<dbReference type="Proteomes" id="UP001497680">
    <property type="component" value="Unassembled WGS sequence"/>
</dbReference>
<comment type="caution">
    <text evidence="1">The sequence shown here is derived from an EMBL/GenBank/DDBJ whole genome shotgun (WGS) entry which is preliminary data.</text>
</comment>
<organism evidence="1 2">
    <name type="scientific">Hypoxylon rubiginosum</name>
    <dbReference type="NCBI Taxonomy" id="110542"/>
    <lineage>
        <taxon>Eukaryota</taxon>
        <taxon>Fungi</taxon>
        <taxon>Dikarya</taxon>
        <taxon>Ascomycota</taxon>
        <taxon>Pezizomycotina</taxon>
        <taxon>Sordariomycetes</taxon>
        <taxon>Xylariomycetidae</taxon>
        <taxon>Xylariales</taxon>
        <taxon>Hypoxylaceae</taxon>
        <taxon>Hypoxylon</taxon>
    </lineage>
</organism>
<name>A0ACC0DLM8_9PEZI</name>
<dbReference type="EMBL" id="MU394280">
    <property type="protein sequence ID" value="KAI6093598.1"/>
    <property type="molecule type" value="Genomic_DNA"/>
</dbReference>
<keyword evidence="2" id="KW-1185">Reference proteome</keyword>
<gene>
    <name evidence="1" type="ORF">F4821DRAFT_2356</name>
</gene>
<reference evidence="1 2" key="1">
    <citation type="journal article" date="2022" name="New Phytol.">
        <title>Ecological generalism drives hyperdiversity of secondary metabolite gene clusters in xylarialean endophytes.</title>
        <authorList>
            <person name="Franco M.E.E."/>
            <person name="Wisecaver J.H."/>
            <person name="Arnold A.E."/>
            <person name="Ju Y.M."/>
            <person name="Slot J.C."/>
            <person name="Ahrendt S."/>
            <person name="Moore L.P."/>
            <person name="Eastman K.E."/>
            <person name="Scott K."/>
            <person name="Konkel Z."/>
            <person name="Mondo S.J."/>
            <person name="Kuo A."/>
            <person name="Hayes R.D."/>
            <person name="Haridas S."/>
            <person name="Andreopoulos B."/>
            <person name="Riley R."/>
            <person name="LaButti K."/>
            <person name="Pangilinan J."/>
            <person name="Lipzen A."/>
            <person name="Amirebrahimi M."/>
            <person name="Yan J."/>
            <person name="Adam C."/>
            <person name="Keymanesh K."/>
            <person name="Ng V."/>
            <person name="Louie K."/>
            <person name="Northen T."/>
            <person name="Drula E."/>
            <person name="Henrissat B."/>
            <person name="Hsieh H.M."/>
            <person name="Youens-Clark K."/>
            <person name="Lutzoni F."/>
            <person name="Miadlikowska J."/>
            <person name="Eastwood D.C."/>
            <person name="Hamelin R.C."/>
            <person name="Grigoriev I.V."/>
            <person name="U'Ren J.M."/>
        </authorList>
    </citation>
    <scope>NUCLEOTIDE SEQUENCE [LARGE SCALE GENOMIC DNA]</scope>
    <source>
        <strain evidence="1 2">ER1909</strain>
    </source>
</reference>